<gene>
    <name evidence="2" type="ORF">Cvel_13648</name>
</gene>
<dbReference type="VEuPathDB" id="CryptoDB:Cvel_13648"/>
<evidence type="ECO:0000256" key="1">
    <source>
        <dbReference type="SAM" id="MobiDB-lite"/>
    </source>
</evidence>
<accession>A0A0G4IEJ7</accession>
<dbReference type="AlphaFoldDB" id="A0A0G4IEJ7"/>
<feature type="region of interest" description="Disordered" evidence="1">
    <location>
        <begin position="1"/>
        <end position="26"/>
    </location>
</feature>
<reference evidence="2" key="1">
    <citation type="submission" date="2014-11" db="EMBL/GenBank/DDBJ databases">
        <authorList>
            <person name="Otto D Thomas"/>
            <person name="Naeem Raeece"/>
        </authorList>
    </citation>
    <scope>NUCLEOTIDE SEQUENCE</scope>
</reference>
<name>A0A0G4IEJ7_9ALVE</name>
<dbReference type="EMBL" id="CDMZ01005889">
    <property type="protein sequence ID" value="CEM55571.1"/>
    <property type="molecule type" value="Genomic_DNA"/>
</dbReference>
<protein>
    <submittedName>
        <fullName evidence="2">Uncharacterized protein</fullName>
    </submittedName>
</protein>
<proteinExistence type="predicted"/>
<sequence length="299" mass="32765">MTRHLRREGGDSVVREGGGGVETDGSLEEVTAAVAKELVGVVEEMQEGMVGESPLVELARGLTLRRSTDLYLPEVTSLCFPLLIRMGKFRSVVLNLLRGFAPILSTQDIDRIVAQFGSTTDGVFNVSVNQLNTTYEEVEPVLPPPESATAWQGIMAKAITHQRVNTQSFANALAASEADSKLNFAWIPTELHQEDLGSDAFGMIEVLDHLIDPPERHRKAAKATAVSSIPSRGEGKMKEQNFTFPVHVLMLPSARLELSRMGMAEQLEVQRALLFRRLRDLNTLAMFGIPASVNKVSGR</sequence>
<organism evidence="2">
    <name type="scientific">Chromera velia CCMP2878</name>
    <dbReference type="NCBI Taxonomy" id="1169474"/>
    <lineage>
        <taxon>Eukaryota</taxon>
        <taxon>Sar</taxon>
        <taxon>Alveolata</taxon>
        <taxon>Colpodellida</taxon>
        <taxon>Chromeraceae</taxon>
        <taxon>Chromera</taxon>
    </lineage>
</organism>
<evidence type="ECO:0000313" key="2">
    <source>
        <dbReference type="EMBL" id="CEM55571.1"/>
    </source>
</evidence>